<dbReference type="GO" id="GO:0005737">
    <property type="term" value="C:cytoplasm"/>
    <property type="evidence" value="ECO:0007669"/>
    <property type="project" value="TreeGrafter"/>
</dbReference>
<dbReference type="InterPro" id="IPR006235">
    <property type="entry name" value="OAc-hSer/O-AcSer_sulfhydrylase"/>
</dbReference>
<dbReference type="NCBIfam" id="TIGR01326">
    <property type="entry name" value="OAH_OAS_sulfhy"/>
    <property type="match status" value="1"/>
</dbReference>
<organism evidence="9 10">
    <name type="scientific">Alkalicella caledoniensis</name>
    <dbReference type="NCBI Taxonomy" id="2731377"/>
    <lineage>
        <taxon>Bacteria</taxon>
        <taxon>Bacillati</taxon>
        <taxon>Bacillota</taxon>
        <taxon>Clostridia</taxon>
        <taxon>Eubacteriales</taxon>
        <taxon>Proteinivoracaceae</taxon>
        <taxon>Alkalicella</taxon>
    </lineage>
</organism>
<evidence type="ECO:0000256" key="5">
    <source>
        <dbReference type="ARBA" id="ARBA00060995"/>
    </source>
</evidence>
<evidence type="ECO:0000256" key="8">
    <source>
        <dbReference type="RuleBase" id="RU362118"/>
    </source>
</evidence>
<keyword evidence="10" id="KW-1185">Reference proteome</keyword>
<proteinExistence type="inferred from homology"/>
<dbReference type="CDD" id="cd00614">
    <property type="entry name" value="CGS_like"/>
    <property type="match status" value="1"/>
</dbReference>
<dbReference type="Proteomes" id="UP000516160">
    <property type="component" value="Chromosome"/>
</dbReference>
<dbReference type="Pfam" id="PF01053">
    <property type="entry name" value="Cys_Met_Meta_PP"/>
    <property type="match status" value="1"/>
</dbReference>
<dbReference type="PIRSF" id="PIRSF001434">
    <property type="entry name" value="CGS"/>
    <property type="match status" value="1"/>
</dbReference>
<keyword evidence="3 9" id="KW-0808">Transferase</keyword>
<dbReference type="GO" id="GO:0030170">
    <property type="term" value="F:pyridoxal phosphate binding"/>
    <property type="evidence" value="ECO:0007669"/>
    <property type="project" value="InterPro"/>
</dbReference>
<dbReference type="AlphaFoldDB" id="A0A7G9WAS7"/>
<name>A0A7G9WAS7_ALKCA</name>
<dbReference type="SUPFAM" id="SSF53383">
    <property type="entry name" value="PLP-dependent transferases"/>
    <property type="match status" value="1"/>
</dbReference>
<dbReference type="InterPro" id="IPR015421">
    <property type="entry name" value="PyrdxlP-dep_Trfase_major"/>
</dbReference>
<feature type="modified residue" description="N6-(pyridoxal phosphate)lysine" evidence="7">
    <location>
        <position position="208"/>
    </location>
</feature>
<accession>A0A7G9WAS7</accession>
<dbReference type="EMBL" id="CP058559">
    <property type="protein sequence ID" value="QNO15789.1"/>
    <property type="molecule type" value="Genomic_DNA"/>
</dbReference>
<dbReference type="GO" id="GO:0019346">
    <property type="term" value="P:transsulfuration"/>
    <property type="evidence" value="ECO:0007669"/>
    <property type="project" value="InterPro"/>
</dbReference>
<comment type="similarity">
    <text evidence="5">Belongs to the trans-sulfuration enzymes family. MetZ subfamily.</text>
</comment>
<evidence type="ECO:0000256" key="2">
    <source>
        <dbReference type="ARBA" id="ARBA00011881"/>
    </source>
</evidence>
<dbReference type="RefSeq" id="WP_213166194.1">
    <property type="nucleotide sequence ID" value="NZ_CP058559.1"/>
</dbReference>
<evidence type="ECO:0000313" key="10">
    <source>
        <dbReference type="Proteomes" id="UP000516160"/>
    </source>
</evidence>
<dbReference type="FunFam" id="3.40.640.10:FF:000035">
    <property type="entry name" value="O-succinylhomoserine sulfhydrylase"/>
    <property type="match status" value="1"/>
</dbReference>
<dbReference type="InterPro" id="IPR015422">
    <property type="entry name" value="PyrdxlP-dep_Trfase_small"/>
</dbReference>
<dbReference type="GO" id="GO:0004124">
    <property type="term" value="F:cysteine synthase activity"/>
    <property type="evidence" value="ECO:0007669"/>
    <property type="project" value="TreeGrafter"/>
</dbReference>
<dbReference type="InterPro" id="IPR054542">
    <property type="entry name" value="Cys_met_metab_PP"/>
</dbReference>
<dbReference type="GO" id="GO:0006535">
    <property type="term" value="P:cysteine biosynthetic process from serine"/>
    <property type="evidence" value="ECO:0007669"/>
    <property type="project" value="TreeGrafter"/>
</dbReference>
<reference evidence="9 10" key="1">
    <citation type="submission" date="2020-07" db="EMBL/GenBank/DDBJ databases">
        <title>Alkalicella. sp. LB2 genome.</title>
        <authorList>
            <person name="Postec A."/>
            <person name="Quemeneur M."/>
        </authorList>
    </citation>
    <scope>NUCLEOTIDE SEQUENCE [LARGE SCALE GENOMIC DNA]</scope>
    <source>
        <strain evidence="9 10">LB2</strain>
    </source>
</reference>
<sequence>MTKKLGFETLQIHAGQVIDSVTKSTSVPIYQTAAYEFDSQQHAADLFSLKQEGNIYTRLGNPTTDVLEKRIAALEGGVGAVATSSGMSAITYAVLNIAKPGDEIVTVSTLYGGTYTLFVNTFKRLNIGVTFVDPINYEELQNAINPRTKALFIETIGNPGINIIDIEKYAEIAHRNGIPLIVDNTFASPYLCKPFEHGADIVIHSTTKYIGGHGNTIGGVVVDSGKFPWDNGNFPEFVEPDPSYHGLSFWETFGEASYIAKLRTNLLRDIGASISPFNSYLLLIGLETLSLRMERHVQNAIAVAKFLKDHPKVEWVNYPGLEDNSDYELAQKYLPKGPGSIFTFGLKGGYEAGKKIIDDLEIFTHVANVGDAKSLIIHPASTTHQQLTKEQQKSAGVFPELVRVSIGLENIEDIISDLETALQKIE</sequence>
<dbReference type="KEGG" id="acae:HYG86_13960"/>
<dbReference type="PROSITE" id="PS00868">
    <property type="entry name" value="CYS_MET_METAB_PP"/>
    <property type="match status" value="1"/>
</dbReference>
<dbReference type="GO" id="GO:0071269">
    <property type="term" value="P:L-homocysteine biosynthetic process"/>
    <property type="evidence" value="ECO:0007669"/>
    <property type="project" value="TreeGrafter"/>
</dbReference>
<dbReference type="FunFam" id="3.90.1150.10:FF:000033">
    <property type="entry name" value="Cystathionine gamma-synthase"/>
    <property type="match status" value="1"/>
</dbReference>
<gene>
    <name evidence="9" type="ORF">HYG86_13960</name>
</gene>
<dbReference type="InterPro" id="IPR000277">
    <property type="entry name" value="Cys/Met-Metab_PyrdxlP-dep_enz"/>
</dbReference>
<dbReference type="PANTHER" id="PTHR43797:SF2">
    <property type="entry name" value="HOMOCYSTEINE_CYSTEINE SYNTHASE"/>
    <property type="match status" value="1"/>
</dbReference>
<evidence type="ECO:0000256" key="3">
    <source>
        <dbReference type="ARBA" id="ARBA00022679"/>
    </source>
</evidence>
<dbReference type="Gene3D" id="3.40.640.10">
    <property type="entry name" value="Type I PLP-dependent aspartate aminotransferase-like (Major domain)"/>
    <property type="match status" value="1"/>
</dbReference>
<evidence type="ECO:0000256" key="4">
    <source>
        <dbReference type="ARBA" id="ARBA00022898"/>
    </source>
</evidence>
<evidence type="ECO:0000256" key="6">
    <source>
        <dbReference type="ARBA" id="ARBA00071157"/>
    </source>
</evidence>
<evidence type="ECO:0000313" key="9">
    <source>
        <dbReference type="EMBL" id="QNO15789.1"/>
    </source>
</evidence>
<protein>
    <recommendedName>
        <fullName evidence="6">O-succinylhomoserine sulfhydrylase</fullName>
    </recommendedName>
</protein>
<dbReference type="Gene3D" id="3.90.1150.10">
    <property type="entry name" value="Aspartate Aminotransferase, domain 1"/>
    <property type="match status" value="1"/>
</dbReference>
<evidence type="ECO:0000256" key="1">
    <source>
        <dbReference type="ARBA" id="ARBA00001933"/>
    </source>
</evidence>
<dbReference type="InterPro" id="IPR015424">
    <property type="entry name" value="PyrdxlP-dep_Trfase"/>
</dbReference>
<comment type="cofactor">
    <cofactor evidence="1 8">
        <name>pyridoxal 5'-phosphate</name>
        <dbReference type="ChEBI" id="CHEBI:597326"/>
    </cofactor>
</comment>
<dbReference type="GO" id="GO:0003961">
    <property type="term" value="F:O-acetylhomoserine aminocarboxypropyltransferase activity"/>
    <property type="evidence" value="ECO:0007669"/>
    <property type="project" value="TreeGrafter"/>
</dbReference>
<keyword evidence="4 7" id="KW-0663">Pyridoxal phosphate</keyword>
<evidence type="ECO:0000256" key="7">
    <source>
        <dbReference type="PIRSR" id="PIRSR001434-2"/>
    </source>
</evidence>
<dbReference type="PANTHER" id="PTHR43797">
    <property type="entry name" value="HOMOCYSTEINE/CYSTEINE SYNTHASE"/>
    <property type="match status" value="1"/>
</dbReference>
<comment type="subunit">
    <text evidence="2">Homotetramer.</text>
</comment>